<dbReference type="AlphaFoldDB" id="A0A059D9J2"/>
<sequence length="95" mass="10783">MLQSTGWLASDHFRQSDVNSSRKVRRKGGKEVCQMSLLNLPFRHIPYFDDTSAQRLVRRGNTLLSGFFWLAALKDHTYKLASICLPGGANKMLEV</sequence>
<gene>
    <name evidence="1" type="ORF">EUGRSUZ_B03463</name>
</gene>
<accession>A0A059D9J2</accession>
<dbReference type="EMBL" id="KK198754">
    <property type="protein sequence ID" value="KCW86875.1"/>
    <property type="molecule type" value="Genomic_DNA"/>
</dbReference>
<evidence type="ECO:0000313" key="1">
    <source>
        <dbReference type="EMBL" id="KCW86875.1"/>
    </source>
</evidence>
<dbReference type="Gramene" id="KCW86875">
    <property type="protein sequence ID" value="KCW86875"/>
    <property type="gene ID" value="EUGRSUZ_B03463"/>
</dbReference>
<protein>
    <submittedName>
        <fullName evidence="1">Uncharacterized protein</fullName>
    </submittedName>
</protein>
<reference evidence="1" key="1">
    <citation type="submission" date="2013-07" db="EMBL/GenBank/DDBJ databases">
        <title>The genome of Eucalyptus grandis.</title>
        <authorList>
            <person name="Schmutz J."/>
            <person name="Hayes R."/>
            <person name="Myburg A."/>
            <person name="Tuskan G."/>
            <person name="Grattapaglia D."/>
            <person name="Rokhsar D.S."/>
        </authorList>
    </citation>
    <scope>NUCLEOTIDE SEQUENCE</scope>
    <source>
        <tissue evidence="1">Leaf extractions</tissue>
    </source>
</reference>
<proteinExistence type="predicted"/>
<name>A0A059D9J2_EUCGR</name>
<dbReference type="InParanoid" id="A0A059D9J2"/>
<organism evidence="1">
    <name type="scientific">Eucalyptus grandis</name>
    <name type="common">Flooded gum</name>
    <dbReference type="NCBI Taxonomy" id="71139"/>
    <lineage>
        <taxon>Eukaryota</taxon>
        <taxon>Viridiplantae</taxon>
        <taxon>Streptophyta</taxon>
        <taxon>Embryophyta</taxon>
        <taxon>Tracheophyta</taxon>
        <taxon>Spermatophyta</taxon>
        <taxon>Magnoliopsida</taxon>
        <taxon>eudicotyledons</taxon>
        <taxon>Gunneridae</taxon>
        <taxon>Pentapetalae</taxon>
        <taxon>rosids</taxon>
        <taxon>malvids</taxon>
        <taxon>Myrtales</taxon>
        <taxon>Myrtaceae</taxon>
        <taxon>Myrtoideae</taxon>
        <taxon>Eucalypteae</taxon>
        <taxon>Eucalyptus</taxon>
    </lineage>
</organism>